<protein>
    <submittedName>
        <fullName evidence="1">Phage head closure protein</fullName>
    </submittedName>
</protein>
<evidence type="ECO:0000313" key="1">
    <source>
        <dbReference type="EMBL" id="QUJ77404.1"/>
    </source>
</evidence>
<gene>
    <name evidence="1" type="ORF">KDD17_05240</name>
</gene>
<dbReference type="InterPro" id="IPR038666">
    <property type="entry name" value="SSP1_head-tail_sf"/>
</dbReference>
<keyword evidence="2" id="KW-1185">Reference proteome</keyword>
<organism evidence="1 2">
    <name type="scientific">Sulfitobacter albidus</name>
    <dbReference type="NCBI Taxonomy" id="2829501"/>
    <lineage>
        <taxon>Bacteria</taxon>
        <taxon>Pseudomonadati</taxon>
        <taxon>Pseudomonadota</taxon>
        <taxon>Alphaproteobacteria</taxon>
        <taxon>Rhodobacterales</taxon>
        <taxon>Roseobacteraceae</taxon>
        <taxon>Sulfitobacter</taxon>
    </lineage>
</organism>
<dbReference type="InterPro" id="IPR008767">
    <property type="entry name" value="Phage_SPP1_head-tail_adaptor"/>
</dbReference>
<dbReference type="NCBIfam" id="TIGR01563">
    <property type="entry name" value="gp16_SPP1"/>
    <property type="match status" value="1"/>
</dbReference>
<dbReference type="KEGG" id="sual:KDD17_05240"/>
<dbReference type="AlphaFoldDB" id="A0A975PN53"/>
<dbReference type="Pfam" id="PF05521">
    <property type="entry name" value="Phage_HCP"/>
    <property type="match status" value="1"/>
</dbReference>
<name>A0A975PN53_9RHOB</name>
<dbReference type="RefSeq" id="WP_212705598.1">
    <property type="nucleotide sequence ID" value="NZ_CP073581.1"/>
</dbReference>
<dbReference type="Proteomes" id="UP000683291">
    <property type="component" value="Chromosome 1"/>
</dbReference>
<sequence length="112" mass="12245">MSAPRLNRRLVLEAPTRLGDGAGGFVEGWAPLGALWAEVRPSTGSETAQGGAPISRMRYRITVRGAPVGSPERPAAQQRFREDGRIFTIEAVTERDSEGRYLTCFAQEEQVV</sequence>
<dbReference type="EMBL" id="CP073581">
    <property type="protein sequence ID" value="QUJ77404.1"/>
    <property type="molecule type" value="Genomic_DNA"/>
</dbReference>
<evidence type="ECO:0000313" key="2">
    <source>
        <dbReference type="Proteomes" id="UP000683291"/>
    </source>
</evidence>
<accession>A0A975PN53</accession>
<reference evidence="1" key="1">
    <citation type="submission" date="2021-04" db="EMBL/GenBank/DDBJ databases">
        <title>Complete genome sequence for Sulfitobacter sp. strain JK7-1.</title>
        <authorList>
            <person name="Park S.-J."/>
        </authorList>
    </citation>
    <scope>NUCLEOTIDE SEQUENCE</scope>
    <source>
        <strain evidence="1">JK7-1</strain>
    </source>
</reference>
<dbReference type="Gene3D" id="2.40.10.270">
    <property type="entry name" value="Bacteriophage SPP1 head-tail adaptor protein"/>
    <property type="match status" value="1"/>
</dbReference>
<proteinExistence type="predicted"/>